<comment type="caution">
    <text evidence="1">The sequence shown here is derived from an EMBL/GenBank/DDBJ whole genome shotgun (WGS) entry which is preliminary data.</text>
</comment>
<reference evidence="1 2" key="1">
    <citation type="submission" date="2020-04" db="EMBL/GenBank/DDBJ databases">
        <title>MicrobeNet Type strains.</title>
        <authorList>
            <person name="Nicholson A.C."/>
        </authorList>
    </citation>
    <scope>NUCLEOTIDE SEQUENCE [LARGE SCALE GENOMIC DNA]</scope>
    <source>
        <strain evidence="1 2">CCUG 54536</strain>
    </source>
</reference>
<dbReference type="EMBL" id="JAAXPO010000005">
    <property type="protein sequence ID" value="NKZ18587.1"/>
    <property type="molecule type" value="Genomic_DNA"/>
</dbReference>
<evidence type="ECO:0000313" key="2">
    <source>
        <dbReference type="Proteomes" id="UP000590460"/>
    </source>
</evidence>
<gene>
    <name evidence="1" type="ORF">HF966_05290</name>
</gene>
<evidence type="ECO:0000313" key="1">
    <source>
        <dbReference type="EMBL" id="NKZ18587.1"/>
    </source>
</evidence>
<name>A0A846ZA12_9LACO</name>
<dbReference type="AlphaFoldDB" id="A0A846ZA12"/>
<accession>A0A846ZA12</accession>
<proteinExistence type="predicted"/>
<protein>
    <submittedName>
        <fullName evidence="1">Uncharacterized protein</fullName>
    </submittedName>
</protein>
<organism evidence="1 2">
    <name type="scientific">Leuconostoc holzapfelii</name>
    <dbReference type="NCBI Taxonomy" id="434464"/>
    <lineage>
        <taxon>Bacteria</taxon>
        <taxon>Bacillati</taxon>
        <taxon>Bacillota</taxon>
        <taxon>Bacilli</taxon>
        <taxon>Lactobacillales</taxon>
        <taxon>Lactobacillaceae</taxon>
        <taxon>Leuconostoc</taxon>
    </lineage>
</organism>
<dbReference type="RefSeq" id="WP_168676880.1">
    <property type="nucleotide sequence ID" value="NZ_BPKV01000007.1"/>
</dbReference>
<dbReference type="Proteomes" id="UP000590460">
    <property type="component" value="Unassembled WGS sequence"/>
</dbReference>
<sequence>MSHSLLATVFGQDLTMAGTYPALTYDLFFDAISNATSTVVIGQVSGIHEGDYIALKANNEANVLYYGQIITIDTDTTSGLMTLSINYIWNVLNSQILVTNRSGESYEAHINALINQYSTATSSVLRDITVSSNTPYQVTSSNGAQATNFIDYLIRGFKLHNTVLSVDGIGQGQLNDKPFFWPKISIKQVTDTMNFNSDNLTFNNWTVTDSRLLRGYANELWLIDKDTVDMENPTVMAKYWLQNDGVVVNQLNSNVYQPTQVSIYLYDKTATDNPDNDSIGRANLGGNSYNHSIQFSVNLENNFISLDQIKLGLQSTIFYQGRQYKSVLTSYEISSDSAQVRLTFGNLRFGKNDLISDTNN</sequence>